<dbReference type="EMBL" id="JBHTIH010000004">
    <property type="protein sequence ID" value="MFD0739810.1"/>
    <property type="molecule type" value="Genomic_DNA"/>
</dbReference>
<keyword evidence="4" id="KW-1185">Reference proteome</keyword>
<dbReference type="InterPro" id="IPR009576">
    <property type="entry name" value="Biofilm_formation_YgiB"/>
</dbReference>
<dbReference type="Proteomes" id="UP001597090">
    <property type="component" value="Unassembled WGS sequence"/>
</dbReference>
<feature type="region of interest" description="Disordered" evidence="1">
    <location>
        <begin position="78"/>
        <end position="99"/>
    </location>
</feature>
<organism evidence="3 4">
    <name type="scientific">Lysobacter koreensis</name>
    <dbReference type="NCBI Taxonomy" id="266122"/>
    <lineage>
        <taxon>Bacteria</taxon>
        <taxon>Pseudomonadati</taxon>
        <taxon>Pseudomonadota</taxon>
        <taxon>Gammaproteobacteria</taxon>
        <taxon>Lysobacterales</taxon>
        <taxon>Lysobacteraceae</taxon>
        <taxon>Lysobacter</taxon>
    </lineage>
</organism>
<gene>
    <name evidence="3" type="ORF">ACFQZQ_11005</name>
</gene>
<proteinExistence type="predicted"/>
<evidence type="ECO:0000313" key="4">
    <source>
        <dbReference type="Proteomes" id="UP001597090"/>
    </source>
</evidence>
<protein>
    <submittedName>
        <fullName evidence="3">DUF1190 domain-containing protein</fullName>
    </submittedName>
</protein>
<dbReference type="Pfam" id="PF06693">
    <property type="entry name" value="DUF1190"/>
    <property type="match status" value="1"/>
</dbReference>
<reference evidence="4" key="1">
    <citation type="journal article" date="2019" name="Int. J. Syst. Evol. Microbiol.">
        <title>The Global Catalogue of Microorganisms (GCM) 10K type strain sequencing project: providing services to taxonomists for standard genome sequencing and annotation.</title>
        <authorList>
            <consortium name="The Broad Institute Genomics Platform"/>
            <consortium name="The Broad Institute Genome Sequencing Center for Infectious Disease"/>
            <person name="Wu L."/>
            <person name="Ma J."/>
        </authorList>
    </citation>
    <scope>NUCLEOTIDE SEQUENCE [LARGE SCALE GENOMIC DNA]</scope>
    <source>
        <strain evidence="4">CCUG 55491</strain>
    </source>
</reference>
<feature type="signal peptide" evidence="2">
    <location>
        <begin position="1"/>
        <end position="20"/>
    </location>
</feature>
<evidence type="ECO:0000256" key="2">
    <source>
        <dbReference type="SAM" id="SignalP"/>
    </source>
</evidence>
<feature type="chain" id="PRO_5046400458" evidence="2">
    <location>
        <begin position="21"/>
        <end position="193"/>
    </location>
</feature>
<accession>A0ABW2YQ63</accession>
<dbReference type="PROSITE" id="PS51257">
    <property type="entry name" value="PROKAR_LIPOPROTEIN"/>
    <property type="match status" value="1"/>
</dbReference>
<name>A0ABW2YQ63_9GAMM</name>
<comment type="caution">
    <text evidence="3">The sequence shown here is derived from an EMBL/GenBank/DDBJ whole genome shotgun (WGS) entry which is preliminary data.</text>
</comment>
<keyword evidence="2" id="KW-0732">Signal</keyword>
<evidence type="ECO:0000313" key="3">
    <source>
        <dbReference type="EMBL" id="MFD0739810.1"/>
    </source>
</evidence>
<evidence type="ECO:0000256" key="1">
    <source>
        <dbReference type="SAM" id="MobiDB-lite"/>
    </source>
</evidence>
<dbReference type="RefSeq" id="WP_386812838.1">
    <property type="nucleotide sequence ID" value="NZ_JBHTIH010000004.1"/>
</dbReference>
<sequence length="193" mass="19800">MKRSRHMKLVLMAAVPVALTACQPEPTGTVVQTVAECQAGGWMTPAQCETAHNEALAAHATSAPRYESQADCEAEFGQCTPAPQQGAEEETPQGQRTAYMPPMSGFLIGYLMGSMGGRGMAPGPANPATYTGAAPLYRTRAGGEFHNARGDAVAKSSGTVFGKRGALPAPGRAITVSRGGFGARGAFTGGRGA</sequence>